<protein>
    <recommendedName>
        <fullName evidence="3">Reverse transcriptase domain-containing protein</fullName>
    </recommendedName>
</protein>
<evidence type="ECO:0000313" key="1">
    <source>
        <dbReference type="EMBL" id="CAB4286610.1"/>
    </source>
</evidence>
<dbReference type="EMBL" id="CAEKDK010000007">
    <property type="protein sequence ID" value="CAB4286610.1"/>
    <property type="molecule type" value="Genomic_DNA"/>
</dbReference>
<accession>A0A6J5VC93</accession>
<reference evidence="1 2" key="1">
    <citation type="submission" date="2020-05" db="EMBL/GenBank/DDBJ databases">
        <authorList>
            <person name="Campoy J."/>
            <person name="Schneeberger K."/>
            <person name="Spophaly S."/>
        </authorList>
    </citation>
    <scope>NUCLEOTIDE SEQUENCE [LARGE SCALE GENOMIC DNA]</scope>
    <source>
        <strain evidence="1">PruArmRojPasFocal</strain>
    </source>
</reference>
<name>A0A6J5VC93_PRUAR</name>
<gene>
    <name evidence="1" type="ORF">CURHAP_LOCUS44114</name>
</gene>
<evidence type="ECO:0000313" key="2">
    <source>
        <dbReference type="Proteomes" id="UP000507222"/>
    </source>
</evidence>
<proteinExistence type="predicted"/>
<organism evidence="1 2">
    <name type="scientific">Prunus armeniaca</name>
    <name type="common">Apricot</name>
    <name type="synonym">Armeniaca vulgaris</name>
    <dbReference type="NCBI Taxonomy" id="36596"/>
    <lineage>
        <taxon>Eukaryota</taxon>
        <taxon>Viridiplantae</taxon>
        <taxon>Streptophyta</taxon>
        <taxon>Embryophyta</taxon>
        <taxon>Tracheophyta</taxon>
        <taxon>Spermatophyta</taxon>
        <taxon>Magnoliopsida</taxon>
        <taxon>eudicotyledons</taxon>
        <taxon>Gunneridae</taxon>
        <taxon>Pentapetalae</taxon>
        <taxon>rosids</taxon>
        <taxon>fabids</taxon>
        <taxon>Rosales</taxon>
        <taxon>Rosaceae</taxon>
        <taxon>Amygdaloideae</taxon>
        <taxon>Amygdaleae</taxon>
        <taxon>Prunus</taxon>
    </lineage>
</organism>
<evidence type="ECO:0008006" key="3">
    <source>
        <dbReference type="Google" id="ProtNLM"/>
    </source>
</evidence>
<dbReference type="Proteomes" id="UP000507222">
    <property type="component" value="Unassembled WGS sequence"/>
</dbReference>
<dbReference type="AlphaFoldDB" id="A0A6J5VC93"/>
<sequence length="165" mass="18666">MEIWTNGMMEETSVVHHLYVWMRNAWIRSTGPRDWDEIIGNIPSIVTEEMNSDLLAPITEEEVKAAAVQLGAWKARGPDGFQIYLYQKFWKIMSNIVSSAAIDFRNGSCSLEEINKTFIALIPKVQTPENTVSFSIILNGKPVDFLPIEVQTGRPTFYVPFLAGQ</sequence>